<dbReference type="Proteomes" id="UP000245626">
    <property type="component" value="Unassembled WGS sequence"/>
</dbReference>
<sequence length="189" mass="20886">MDAFMQSMSRAVERCKTTVSNMVGSLGRADPALLDSVKVEYPGGGGSGKVQHPLREFATVGVRDGSLLVTCFDVDMVKHVERSIYAANLGLTPQVQAGDDETVLRVPVPRPTSETRAQLVKDCTKICENARVSIRAARHTVQKQLKNDENRKIVSKNEAAKEMKKIEEETKKKTAEVDALFEQTKKKLQ</sequence>
<keyword evidence="2" id="KW-1185">Reference proteome</keyword>
<dbReference type="EMBL" id="KZ819764">
    <property type="protein sequence ID" value="PWN52649.1"/>
    <property type="molecule type" value="Genomic_DNA"/>
</dbReference>
<accession>A0ACD0P3K6</accession>
<evidence type="ECO:0000313" key="1">
    <source>
        <dbReference type="EMBL" id="PWN52649.1"/>
    </source>
</evidence>
<gene>
    <name evidence="1" type="ORF">IE53DRAFT_384867</name>
</gene>
<organism evidence="1 2">
    <name type="scientific">Violaceomyces palustris</name>
    <dbReference type="NCBI Taxonomy" id="1673888"/>
    <lineage>
        <taxon>Eukaryota</taxon>
        <taxon>Fungi</taxon>
        <taxon>Dikarya</taxon>
        <taxon>Basidiomycota</taxon>
        <taxon>Ustilaginomycotina</taxon>
        <taxon>Ustilaginomycetes</taxon>
        <taxon>Violaceomycetales</taxon>
        <taxon>Violaceomycetaceae</taxon>
        <taxon>Violaceomyces</taxon>
    </lineage>
</organism>
<name>A0ACD0P3K6_9BASI</name>
<proteinExistence type="predicted"/>
<reference evidence="1 2" key="1">
    <citation type="journal article" date="2018" name="Mol. Biol. Evol.">
        <title>Broad Genomic Sampling Reveals a Smut Pathogenic Ancestry of the Fungal Clade Ustilaginomycotina.</title>
        <authorList>
            <person name="Kijpornyongpan T."/>
            <person name="Mondo S.J."/>
            <person name="Barry K."/>
            <person name="Sandor L."/>
            <person name="Lee J."/>
            <person name="Lipzen A."/>
            <person name="Pangilinan J."/>
            <person name="LaButti K."/>
            <person name="Hainaut M."/>
            <person name="Henrissat B."/>
            <person name="Grigoriev I.V."/>
            <person name="Spatafora J.W."/>
            <person name="Aime M.C."/>
        </authorList>
    </citation>
    <scope>NUCLEOTIDE SEQUENCE [LARGE SCALE GENOMIC DNA]</scope>
    <source>
        <strain evidence="1 2">SA 807</strain>
    </source>
</reference>
<protein>
    <submittedName>
        <fullName evidence="1">Ribosome recycling factor</fullName>
    </submittedName>
</protein>
<evidence type="ECO:0000313" key="2">
    <source>
        <dbReference type="Proteomes" id="UP000245626"/>
    </source>
</evidence>